<name>A0A923E2H3_9ACTO</name>
<keyword evidence="5" id="KW-0808">Transferase</keyword>
<comment type="caution">
    <text evidence="12">The sequence shown here is derived from an EMBL/GenBank/DDBJ whole genome shotgun (WGS) entry which is preliminary data.</text>
</comment>
<dbReference type="Pfam" id="PF02424">
    <property type="entry name" value="ApbE"/>
    <property type="match status" value="1"/>
</dbReference>
<dbReference type="PANTHER" id="PTHR30040">
    <property type="entry name" value="THIAMINE BIOSYNTHESIS LIPOPROTEIN APBE"/>
    <property type="match status" value="1"/>
</dbReference>
<evidence type="ECO:0000256" key="11">
    <source>
        <dbReference type="SAM" id="MobiDB-lite"/>
    </source>
</evidence>
<evidence type="ECO:0000256" key="1">
    <source>
        <dbReference type="ARBA" id="ARBA00001946"/>
    </source>
</evidence>
<dbReference type="GO" id="GO:0046872">
    <property type="term" value="F:metal ion binding"/>
    <property type="evidence" value="ECO:0007669"/>
    <property type="project" value="UniProtKB-KW"/>
</dbReference>
<evidence type="ECO:0000256" key="7">
    <source>
        <dbReference type="ARBA" id="ARBA00022827"/>
    </source>
</evidence>
<dbReference type="InterPro" id="IPR024932">
    <property type="entry name" value="ApbE"/>
</dbReference>
<evidence type="ECO:0000256" key="6">
    <source>
        <dbReference type="ARBA" id="ARBA00022723"/>
    </source>
</evidence>
<dbReference type="AlphaFoldDB" id="A0A923E2H3"/>
<evidence type="ECO:0000313" key="12">
    <source>
        <dbReference type="EMBL" id="MBB6334674.1"/>
    </source>
</evidence>
<evidence type="ECO:0000256" key="9">
    <source>
        <dbReference type="ARBA" id="ARBA00031306"/>
    </source>
</evidence>
<evidence type="ECO:0000256" key="5">
    <source>
        <dbReference type="ARBA" id="ARBA00022679"/>
    </source>
</evidence>
<keyword evidence="8" id="KW-0460">Magnesium</keyword>
<dbReference type="InterPro" id="IPR003374">
    <property type="entry name" value="ApbE-like_sf"/>
</dbReference>
<protein>
    <recommendedName>
        <fullName evidence="3">FAD:protein FMN transferase</fullName>
        <ecNumber evidence="2">2.7.1.180</ecNumber>
    </recommendedName>
    <alternativeName>
        <fullName evidence="9">Flavin transferase</fullName>
    </alternativeName>
</protein>
<evidence type="ECO:0000256" key="3">
    <source>
        <dbReference type="ARBA" id="ARBA00016337"/>
    </source>
</evidence>
<organism evidence="12 13">
    <name type="scientific">Schaalia hyovaginalis</name>
    <dbReference type="NCBI Taxonomy" id="29316"/>
    <lineage>
        <taxon>Bacteria</taxon>
        <taxon>Bacillati</taxon>
        <taxon>Actinomycetota</taxon>
        <taxon>Actinomycetes</taxon>
        <taxon>Actinomycetales</taxon>
        <taxon>Actinomycetaceae</taxon>
        <taxon>Schaalia</taxon>
    </lineage>
</organism>
<reference evidence="12" key="1">
    <citation type="submission" date="2020-08" db="EMBL/GenBank/DDBJ databases">
        <title>Sequencing the genomes of 1000 actinobacteria strains.</title>
        <authorList>
            <person name="Klenk H.-P."/>
        </authorList>
    </citation>
    <scope>NUCLEOTIDE SEQUENCE</scope>
    <source>
        <strain evidence="12">DSM 10695</strain>
    </source>
</reference>
<dbReference type="EMBL" id="JACHMK010000001">
    <property type="protein sequence ID" value="MBB6334674.1"/>
    <property type="molecule type" value="Genomic_DNA"/>
</dbReference>
<dbReference type="Proteomes" id="UP000617426">
    <property type="component" value="Unassembled WGS sequence"/>
</dbReference>
<feature type="region of interest" description="Disordered" evidence="11">
    <location>
        <begin position="33"/>
        <end position="93"/>
    </location>
</feature>
<gene>
    <name evidence="12" type="ORF">HD592_001239</name>
</gene>
<evidence type="ECO:0000256" key="8">
    <source>
        <dbReference type="ARBA" id="ARBA00022842"/>
    </source>
</evidence>
<comment type="catalytic activity">
    <reaction evidence="10">
        <text>L-threonyl-[protein] + FAD = FMN-L-threonyl-[protein] + AMP + H(+)</text>
        <dbReference type="Rhea" id="RHEA:36847"/>
        <dbReference type="Rhea" id="RHEA-COMP:11060"/>
        <dbReference type="Rhea" id="RHEA-COMP:11061"/>
        <dbReference type="ChEBI" id="CHEBI:15378"/>
        <dbReference type="ChEBI" id="CHEBI:30013"/>
        <dbReference type="ChEBI" id="CHEBI:57692"/>
        <dbReference type="ChEBI" id="CHEBI:74257"/>
        <dbReference type="ChEBI" id="CHEBI:456215"/>
        <dbReference type="EC" id="2.7.1.180"/>
    </reaction>
</comment>
<evidence type="ECO:0000256" key="4">
    <source>
        <dbReference type="ARBA" id="ARBA00022630"/>
    </source>
</evidence>
<keyword evidence="13" id="KW-1185">Reference proteome</keyword>
<dbReference type="GO" id="GO:0016740">
    <property type="term" value="F:transferase activity"/>
    <property type="evidence" value="ECO:0007669"/>
    <property type="project" value="UniProtKB-KW"/>
</dbReference>
<accession>A0A923E2H3</accession>
<feature type="compositionally biased region" description="Low complexity" evidence="11">
    <location>
        <begin position="47"/>
        <end position="69"/>
    </location>
</feature>
<dbReference type="EC" id="2.7.1.180" evidence="2"/>
<evidence type="ECO:0000256" key="2">
    <source>
        <dbReference type="ARBA" id="ARBA00011955"/>
    </source>
</evidence>
<keyword evidence="6" id="KW-0479">Metal-binding</keyword>
<sequence>MTTAPTPTFRAILATGATIAGLTAVLSFSPAGRQLASSAEAAEETSSESATTPSSPKRSPPSRLRSTPSAAPPSPPRASRKPSSLRSTRRASMPETRLARRFIECWGTVITVDAPYDADSAERIGGLLDAALPGLRAEAERIDRIFSTWRPESIASALRSGARTPVGLDPADPDEAEMLGVLDALERARQITRGAFDAWTAPGGFDPSGYVKGWGAGRLADAAVDYGLRDICVNAAGDIATRGRGPAGPWRIGIEHPDAPTSLCAILDSADPNDLDGSRGGVATSGFTRQDGHVTVRGPAPARARQATVVGPDAGLADALATALLIDGRQGARWFDAFARTDIRGYRPVTRWGALLVEGDSLIRLGSCAAGVEADG</sequence>
<proteinExistence type="predicted"/>
<evidence type="ECO:0000256" key="10">
    <source>
        <dbReference type="ARBA" id="ARBA00048540"/>
    </source>
</evidence>
<keyword evidence="7" id="KW-0274">FAD</keyword>
<keyword evidence="12" id="KW-0449">Lipoprotein</keyword>
<dbReference type="PANTHER" id="PTHR30040:SF2">
    <property type="entry name" value="FAD:PROTEIN FMN TRANSFERASE"/>
    <property type="match status" value="1"/>
</dbReference>
<comment type="cofactor">
    <cofactor evidence="1">
        <name>Mg(2+)</name>
        <dbReference type="ChEBI" id="CHEBI:18420"/>
    </cofactor>
</comment>
<dbReference type="SUPFAM" id="SSF143631">
    <property type="entry name" value="ApbE-like"/>
    <property type="match status" value="1"/>
</dbReference>
<evidence type="ECO:0000313" key="13">
    <source>
        <dbReference type="Proteomes" id="UP000617426"/>
    </source>
</evidence>
<dbReference type="Gene3D" id="3.10.520.10">
    <property type="entry name" value="ApbE-like domains"/>
    <property type="match status" value="2"/>
</dbReference>
<keyword evidence="4" id="KW-0285">Flavoprotein</keyword>